<dbReference type="Gene3D" id="3.40.50.620">
    <property type="entry name" value="HUPs"/>
    <property type="match status" value="1"/>
</dbReference>
<dbReference type="EMBL" id="MLJW01008496">
    <property type="protein sequence ID" value="OIQ64006.1"/>
    <property type="molecule type" value="Genomic_DNA"/>
</dbReference>
<organism evidence="2">
    <name type="scientific">mine drainage metagenome</name>
    <dbReference type="NCBI Taxonomy" id="410659"/>
    <lineage>
        <taxon>unclassified sequences</taxon>
        <taxon>metagenomes</taxon>
        <taxon>ecological metagenomes</taxon>
    </lineage>
</organism>
<dbReference type="InterPro" id="IPR014729">
    <property type="entry name" value="Rossmann-like_a/b/a_fold"/>
</dbReference>
<dbReference type="PANTHER" id="PTHR30336">
    <property type="entry name" value="INNER MEMBRANE PROTEIN, PROBABLE PERMEASE"/>
    <property type="match status" value="1"/>
</dbReference>
<dbReference type="InterPro" id="IPR003848">
    <property type="entry name" value="DUF218"/>
</dbReference>
<sequence>MFIAAKLLAFMSQPLAWVALLILAALLAGRTKPGWASGLSTAALSGLLLLGWEPLPDALLRQLEAQYPPIANSQSTQRYAGVIVLGGALEPAYVWSVPGQSALNDAAERMTEASQLARLHPQLKLLFTGGEGELFGGNLSEARRARMFFEQQGIAPTQMLFESASCTTYENAILSKQVAGVNPAQPWLLLTSAWHMPRSMAVFHKAGWNVTAFPVDFRAGTHTPWTQYSMDSGAQKWHLALHELLGLLAYRLAGRI</sequence>
<dbReference type="GO" id="GO:0005886">
    <property type="term" value="C:plasma membrane"/>
    <property type="evidence" value="ECO:0007669"/>
    <property type="project" value="TreeGrafter"/>
</dbReference>
<evidence type="ECO:0000259" key="1">
    <source>
        <dbReference type="Pfam" id="PF02698"/>
    </source>
</evidence>
<protein>
    <recommendedName>
        <fullName evidence="1">DUF218 domain-containing protein</fullName>
    </recommendedName>
</protein>
<name>A0A1J5NYX6_9ZZZZ</name>
<proteinExistence type="predicted"/>
<dbReference type="AlphaFoldDB" id="A0A1J5NYX6"/>
<gene>
    <name evidence="2" type="ORF">GALL_544470</name>
</gene>
<dbReference type="PANTHER" id="PTHR30336:SF4">
    <property type="entry name" value="ENVELOPE BIOGENESIS FACTOR ELYC"/>
    <property type="match status" value="1"/>
</dbReference>
<dbReference type="GO" id="GO:0043164">
    <property type="term" value="P:Gram-negative-bacterium-type cell wall biogenesis"/>
    <property type="evidence" value="ECO:0007669"/>
    <property type="project" value="TreeGrafter"/>
</dbReference>
<evidence type="ECO:0000313" key="2">
    <source>
        <dbReference type="EMBL" id="OIQ64006.1"/>
    </source>
</evidence>
<reference evidence="2" key="1">
    <citation type="submission" date="2016-10" db="EMBL/GenBank/DDBJ databases">
        <title>Sequence of Gallionella enrichment culture.</title>
        <authorList>
            <person name="Poehlein A."/>
            <person name="Muehling M."/>
            <person name="Daniel R."/>
        </authorList>
    </citation>
    <scope>NUCLEOTIDE SEQUENCE</scope>
</reference>
<dbReference type="GO" id="GO:0000270">
    <property type="term" value="P:peptidoglycan metabolic process"/>
    <property type="evidence" value="ECO:0007669"/>
    <property type="project" value="TreeGrafter"/>
</dbReference>
<accession>A0A1J5NYX6</accession>
<dbReference type="CDD" id="cd06259">
    <property type="entry name" value="YdcF-like"/>
    <property type="match status" value="1"/>
</dbReference>
<comment type="caution">
    <text evidence="2">The sequence shown here is derived from an EMBL/GenBank/DDBJ whole genome shotgun (WGS) entry which is preliminary data.</text>
</comment>
<feature type="domain" description="DUF218" evidence="1">
    <location>
        <begin position="82"/>
        <end position="246"/>
    </location>
</feature>
<dbReference type="Pfam" id="PF02698">
    <property type="entry name" value="DUF218"/>
    <property type="match status" value="1"/>
</dbReference>
<dbReference type="InterPro" id="IPR051599">
    <property type="entry name" value="Cell_Envelope_Assoc"/>
</dbReference>